<feature type="transmembrane region" description="Helical" evidence="6">
    <location>
        <begin position="119"/>
        <end position="138"/>
    </location>
</feature>
<evidence type="ECO:0000313" key="7">
    <source>
        <dbReference type="EMBL" id="EFF67858.1"/>
    </source>
</evidence>
<dbReference type="STRING" id="45851.BHV86_07945"/>
<gene>
    <name evidence="7" type="ORF">BUTYVIB_02082</name>
</gene>
<name>D4S1W0_9FIRM</name>
<dbReference type="InterPro" id="IPR050833">
    <property type="entry name" value="Poly_Biosynth_Transport"/>
</dbReference>
<feature type="transmembrane region" description="Helical" evidence="6">
    <location>
        <begin position="360"/>
        <end position="379"/>
    </location>
</feature>
<feature type="transmembrane region" description="Helical" evidence="6">
    <location>
        <begin position="212"/>
        <end position="231"/>
    </location>
</feature>
<feature type="transmembrane region" description="Helical" evidence="6">
    <location>
        <begin position="172"/>
        <end position="192"/>
    </location>
</feature>
<evidence type="ECO:0000256" key="3">
    <source>
        <dbReference type="ARBA" id="ARBA00022692"/>
    </source>
</evidence>
<dbReference type="EMBL" id="ABWN01000035">
    <property type="protein sequence ID" value="EFF67858.1"/>
    <property type="molecule type" value="Genomic_DNA"/>
</dbReference>
<dbReference type="Proteomes" id="UP000006238">
    <property type="component" value="Unassembled WGS sequence"/>
</dbReference>
<dbReference type="PANTHER" id="PTHR30250">
    <property type="entry name" value="PST FAMILY PREDICTED COLANIC ACID TRANSPORTER"/>
    <property type="match status" value="1"/>
</dbReference>
<dbReference type="CDD" id="cd13128">
    <property type="entry name" value="MATE_Wzx_like"/>
    <property type="match status" value="1"/>
</dbReference>
<keyword evidence="4 6" id="KW-1133">Transmembrane helix</keyword>
<comment type="caution">
    <text evidence="7">The sequence shown here is derived from an EMBL/GenBank/DDBJ whole genome shotgun (WGS) entry which is preliminary data.</text>
</comment>
<evidence type="ECO:0000256" key="2">
    <source>
        <dbReference type="ARBA" id="ARBA00022475"/>
    </source>
</evidence>
<feature type="transmembrane region" description="Helical" evidence="6">
    <location>
        <begin position="292"/>
        <end position="311"/>
    </location>
</feature>
<feature type="transmembrane region" description="Helical" evidence="6">
    <location>
        <begin position="385"/>
        <end position="405"/>
    </location>
</feature>
<dbReference type="InterPro" id="IPR002797">
    <property type="entry name" value="Polysacc_synth"/>
</dbReference>
<dbReference type="eggNOG" id="COG2244">
    <property type="taxonomic scope" value="Bacteria"/>
</dbReference>
<dbReference type="GO" id="GO:0005886">
    <property type="term" value="C:plasma membrane"/>
    <property type="evidence" value="ECO:0007669"/>
    <property type="project" value="UniProtKB-SubCell"/>
</dbReference>
<evidence type="ECO:0000256" key="1">
    <source>
        <dbReference type="ARBA" id="ARBA00004651"/>
    </source>
</evidence>
<organism evidence="7 8">
    <name type="scientific">Eshraghiella crossota DSM 2876</name>
    <dbReference type="NCBI Taxonomy" id="511680"/>
    <lineage>
        <taxon>Bacteria</taxon>
        <taxon>Bacillati</taxon>
        <taxon>Bacillota</taxon>
        <taxon>Clostridia</taxon>
        <taxon>Lachnospirales</taxon>
        <taxon>Lachnospiraceae</taxon>
        <taxon>Eshraghiella</taxon>
    </lineage>
</organism>
<dbReference type="HOGENOM" id="CLU_022017_0_0_9"/>
<evidence type="ECO:0000313" key="8">
    <source>
        <dbReference type="Proteomes" id="UP000006238"/>
    </source>
</evidence>
<feature type="transmembrane region" description="Helical" evidence="6">
    <location>
        <begin position="444"/>
        <end position="465"/>
    </location>
</feature>
<keyword evidence="5 6" id="KW-0472">Membrane</keyword>
<dbReference type="Pfam" id="PF01943">
    <property type="entry name" value="Polysacc_synt"/>
    <property type="match status" value="1"/>
</dbReference>
<feature type="transmembrane region" description="Helical" evidence="6">
    <location>
        <begin position="323"/>
        <end position="348"/>
    </location>
</feature>
<keyword evidence="3 6" id="KW-0812">Transmembrane</keyword>
<protein>
    <submittedName>
        <fullName evidence="7">Polysaccharide biosynthesis protein</fullName>
    </submittedName>
</protein>
<evidence type="ECO:0000256" key="4">
    <source>
        <dbReference type="ARBA" id="ARBA00022989"/>
    </source>
</evidence>
<evidence type="ECO:0000256" key="6">
    <source>
        <dbReference type="SAM" id="Phobius"/>
    </source>
</evidence>
<dbReference type="RefSeq" id="WP_005604050.1">
    <property type="nucleotide sequence ID" value="NZ_GG663524.1"/>
</dbReference>
<dbReference type="AlphaFoldDB" id="D4S1W0"/>
<proteinExistence type="predicted"/>
<keyword evidence="2" id="KW-1003">Cell membrane</keyword>
<reference evidence="7 8" key="1">
    <citation type="submission" date="2010-02" db="EMBL/GenBank/DDBJ databases">
        <authorList>
            <person name="Weinstock G."/>
            <person name="Sodergren E."/>
            <person name="Clifton S."/>
            <person name="Fulton L."/>
            <person name="Fulton B."/>
            <person name="Courtney L."/>
            <person name="Fronick C."/>
            <person name="Harrison M."/>
            <person name="Strong C."/>
            <person name="Farmer C."/>
            <person name="Delahaunty K."/>
            <person name="Markovic C."/>
            <person name="Hall O."/>
            <person name="Minx P."/>
            <person name="Tomlinson C."/>
            <person name="Mitreva M."/>
            <person name="Nelson J."/>
            <person name="Hou S."/>
            <person name="Wollam A."/>
            <person name="Pepin K.H."/>
            <person name="Johnson M."/>
            <person name="Bhonagiri V."/>
            <person name="Zhang X."/>
            <person name="Suruliraj S."/>
            <person name="Warren W."/>
            <person name="Chinwalla A."/>
            <person name="Mardis E.R."/>
            <person name="Wilson R.K."/>
        </authorList>
    </citation>
    <scope>NUCLEOTIDE SEQUENCE [LARGE SCALE GENOMIC DNA]</scope>
    <source>
        <strain evidence="7 8">DSM 2876</strain>
    </source>
</reference>
<sequence>MDVKHKSVKVNMIMNAILTMSSFIFPLITFPYVSRILLAEGTGKVNFATSIIAYFAMFAQLGIPTYGVKACARVRDNKEKLSRTAHEILSINLFMCVIVYIAFFISLKAVPKFASERTLMLIVSITIFLNAIGVEWLYKAMEQYTYITVRSVIFKLVALIAMFLLVHTKEDYVIYGAISIFASGASNVLNFINVRKLIYVKPVGGYCLKRHFKMIAVFFAMSVATTVYTNLDTAMLGFMKTDTDVGYYSAAVKIKTILVSFVTSASSVLLPRMTYYIENNEKSEFDRIAKKTMKFIFLLASPCVIYFMIFAKEGIYALSGNGFAGSVLPMQIIMPTLLLIGITNVIGIQIMVPMGKEKHVLFSEIAGALVDLAINAALIPEYGAAGAAIGTLVAETVVLIWQYFSLKDVAGTMLKSVKYWLILIALTASTAASLWVKLLKFNDILAILVSAVLFFGIYLLVMIIFKEPLVHETFIQIKNKFKKGESQK</sequence>
<keyword evidence="8" id="KW-1185">Reference proteome</keyword>
<comment type="subcellular location">
    <subcellularLocation>
        <location evidence="1">Cell membrane</location>
        <topology evidence="1">Multi-pass membrane protein</topology>
    </subcellularLocation>
</comment>
<dbReference type="GeneID" id="98917791"/>
<feature type="transmembrane region" description="Helical" evidence="6">
    <location>
        <begin position="45"/>
        <end position="67"/>
    </location>
</feature>
<evidence type="ECO:0000256" key="5">
    <source>
        <dbReference type="ARBA" id="ARBA00023136"/>
    </source>
</evidence>
<accession>D4S1W0</accession>
<feature type="transmembrane region" description="Helical" evidence="6">
    <location>
        <begin position="251"/>
        <end position="271"/>
    </location>
</feature>
<feature type="transmembrane region" description="Helical" evidence="6">
    <location>
        <begin position="145"/>
        <end position="166"/>
    </location>
</feature>
<dbReference type="PANTHER" id="PTHR30250:SF11">
    <property type="entry name" value="O-ANTIGEN TRANSPORTER-RELATED"/>
    <property type="match status" value="1"/>
</dbReference>
<feature type="transmembrane region" description="Helical" evidence="6">
    <location>
        <begin position="88"/>
        <end position="107"/>
    </location>
</feature>
<feature type="transmembrane region" description="Helical" evidence="6">
    <location>
        <begin position="12"/>
        <end position="33"/>
    </location>
</feature>
<feature type="transmembrane region" description="Helical" evidence="6">
    <location>
        <begin position="417"/>
        <end position="438"/>
    </location>
</feature>